<feature type="region of interest" description="Disordered" evidence="7">
    <location>
        <begin position="326"/>
        <end position="348"/>
    </location>
</feature>
<dbReference type="RefSeq" id="XP_004367922.1">
    <property type="nucleotide sequence ID" value="XM_004367865.1"/>
</dbReference>
<feature type="compositionally biased region" description="Low complexity" evidence="7">
    <location>
        <begin position="375"/>
        <end position="384"/>
    </location>
</feature>
<keyword evidence="11" id="KW-1185">Reference proteome</keyword>
<feature type="domain" description="UBA" evidence="9">
    <location>
        <begin position="287"/>
        <end position="328"/>
    </location>
</feature>
<dbReference type="GO" id="GO:0005524">
    <property type="term" value="F:ATP binding"/>
    <property type="evidence" value="ECO:0007669"/>
    <property type="project" value="UniProtKB-UniRule"/>
</dbReference>
<dbReference type="GO" id="GO:0005737">
    <property type="term" value="C:cytoplasm"/>
    <property type="evidence" value="ECO:0007669"/>
    <property type="project" value="TreeGrafter"/>
</dbReference>
<dbReference type="OMA" id="GYKADMW"/>
<dbReference type="PROSITE" id="PS50030">
    <property type="entry name" value="UBA"/>
    <property type="match status" value="1"/>
</dbReference>
<feature type="domain" description="Protein kinase" evidence="8">
    <location>
        <begin position="11"/>
        <end position="260"/>
    </location>
</feature>
<feature type="binding site" evidence="6">
    <location>
        <position position="40"/>
    </location>
    <ligand>
        <name>ATP</name>
        <dbReference type="ChEBI" id="CHEBI:30616"/>
    </ligand>
</feature>
<evidence type="ECO:0000256" key="7">
    <source>
        <dbReference type="SAM" id="MobiDB-lite"/>
    </source>
</evidence>
<keyword evidence="5 6" id="KW-0067">ATP-binding</keyword>
<keyword evidence="4 10" id="KW-0418">Kinase</keyword>
<evidence type="ECO:0000256" key="5">
    <source>
        <dbReference type="ARBA" id="ARBA00022840"/>
    </source>
</evidence>
<dbReference type="PANTHER" id="PTHR24346">
    <property type="entry name" value="MAP/MICROTUBULE AFFINITY-REGULATING KINASE"/>
    <property type="match status" value="1"/>
</dbReference>
<protein>
    <recommendedName>
        <fullName evidence="1">non-specific serine/threonine protein kinase</fullName>
        <ecNumber evidence="1">2.7.11.1</ecNumber>
    </recommendedName>
</protein>
<dbReference type="EMBL" id="KB007805">
    <property type="protein sequence ID" value="ELR25167.1"/>
    <property type="molecule type" value="Genomic_DNA"/>
</dbReference>
<evidence type="ECO:0000259" key="9">
    <source>
        <dbReference type="PROSITE" id="PS50030"/>
    </source>
</evidence>
<proteinExistence type="predicted"/>
<reference evidence="10 11" key="1">
    <citation type="journal article" date="2013" name="Genome Biol.">
        <title>Genome of Acanthamoeba castellanii highlights extensive lateral gene transfer and early evolution of tyrosine kinase signaling.</title>
        <authorList>
            <person name="Clarke M."/>
            <person name="Lohan A.J."/>
            <person name="Liu B."/>
            <person name="Lagkouvardos I."/>
            <person name="Roy S."/>
            <person name="Zafar N."/>
            <person name="Bertelli C."/>
            <person name="Schilde C."/>
            <person name="Kianianmomeni A."/>
            <person name="Burglin T.R."/>
            <person name="Frech C."/>
            <person name="Turcotte B."/>
            <person name="Kopec K.O."/>
            <person name="Synnott J.M."/>
            <person name="Choo C."/>
            <person name="Paponov I."/>
            <person name="Finkler A."/>
            <person name="Soon Heng Tan C."/>
            <person name="Hutchins A.P."/>
            <person name="Weinmeier T."/>
            <person name="Rattei T."/>
            <person name="Chu J.S."/>
            <person name="Gimenez G."/>
            <person name="Irimia M."/>
            <person name="Rigden D.J."/>
            <person name="Fitzpatrick D.A."/>
            <person name="Lorenzo-Morales J."/>
            <person name="Bateman A."/>
            <person name="Chiu C.H."/>
            <person name="Tang P."/>
            <person name="Hegemann P."/>
            <person name="Fromm H."/>
            <person name="Raoult D."/>
            <person name="Greub G."/>
            <person name="Miranda-Saavedra D."/>
            <person name="Chen N."/>
            <person name="Nash P."/>
            <person name="Ginger M.L."/>
            <person name="Horn M."/>
            <person name="Schaap P."/>
            <person name="Caler L."/>
            <person name="Loftus B."/>
        </authorList>
    </citation>
    <scope>NUCLEOTIDE SEQUENCE [LARGE SCALE GENOMIC DNA]</scope>
    <source>
        <strain evidence="10 11">Neff</strain>
    </source>
</reference>
<feature type="compositionally biased region" description="Polar residues" evidence="7">
    <location>
        <begin position="388"/>
        <end position="403"/>
    </location>
</feature>
<dbReference type="Gene3D" id="3.30.310.80">
    <property type="entry name" value="Kinase associated domain 1, KA1"/>
    <property type="match status" value="1"/>
</dbReference>
<evidence type="ECO:0000256" key="6">
    <source>
        <dbReference type="PROSITE-ProRule" id="PRU10141"/>
    </source>
</evidence>
<dbReference type="CDD" id="cd14081">
    <property type="entry name" value="STKc_BRSK1_2"/>
    <property type="match status" value="1"/>
</dbReference>
<evidence type="ECO:0000313" key="11">
    <source>
        <dbReference type="Proteomes" id="UP000011083"/>
    </source>
</evidence>
<feature type="region of interest" description="Disordered" evidence="7">
    <location>
        <begin position="363"/>
        <end position="406"/>
    </location>
</feature>
<dbReference type="GO" id="GO:0004674">
    <property type="term" value="F:protein serine/threonine kinase activity"/>
    <property type="evidence" value="ECO:0007669"/>
    <property type="project" value="UniProtKB-KW"/>
</dbReference>
<evidence type="ECO:0000256" key="3">
    <source>
        <dbReference type="ARBA" id="ARBA00022741"/>
    </source>
</evidence>
<sequence>MDHQISSVGPYILGRTLGRGATGKVKLAYHRENGERVAVKIVTKEFLFSSPNMRRKVEREIAIMKLLDNPHVLSLLDVYETTNFLVLEHVEGGELFDYLVKRGSLPLPEAMTFFLQILQGVEYCHAHFICHRDLKPENLLLDANKNVKIADWGMASLMRNGALLETSCGSPHYASPEVIMGKKYDGRCADIWSLGVILYALGKLPFDDENMHLLLGKVKSGYFAMPQWLPSDVKDLLQRMLTVDPAKRIMLHQIFTHPALTHASQDYVGPTSLPLEQKIARPLDDEPLDDEILRSLHSLGWDNREELHRALLSSEPTVEKAYYRLLSKRKRRRTKGRRSGGGHVQKMDMESYEMLPSASMPIPASQARRTTAPMPIRSSPRSIPVAAQSRSASGHNNSVTAASAGSVPSADPIMAANNSPVLGSTPKKTWFASFFGSYKNQQQPPVGSFPSSSFGTPGSFGGFNGSGSFLTAAAIAGADGAAASPFASPSPSPSGASVPYTVRSTRPAAELVNLLRQALKEQQVVFSSSANHTFHAKYDALDAACAVSLTVELRAHDDVTYVHFTRRSGDRLTFQTLVDSLVASMNLL</sequence>
<dbReference type="SUPFAM" id="SSF56112">
    <property type="entry name" value="Protein kinase-like (PK-like)"/>
    <property type="match status" value="1"/>
</dbReference>
<dbReference type="AlphaFoldDB" id="L8HIX8"/>
<dbReference type="FunFam" id="1.10.510.10:FF:000571">
    <property type="entry name" value="Maternal embryonic leucine zipper kinase"/>
    <property type="match status" value="1"/>
</dbReference>
<keyword evidence="3 6" id="KW-0547">Nucleotide-binding</keyword>
<evidence type="ECO:0000256" key="2">
    <source>
        <dbReference type="ARBA" id="ARBA00022527"/>
    </source>
</evidence>
<dbReference type="PANTHER" id="PTHR24346:SF36">
    <property type="entry name" value="SERINE_THREONINE-PROTEIN KINASE BRSK1 ISOFORM X1-RELATED"/>
    <property type="match status" value="1"/>
</dbReference>
<evidence type="ECO:0000313" key="10">
    <source>
        <dbReference type="EMBL" id="ELR25167.1"/>
    </source>
</evidence>
<dbReference type="InterPro" id="IPR011009">
    <property type="entry name" value="Kinase-like_dom_sf"/>
</dbReference>
<dbReference type="Pfam" id="PF00069">
    <property type="entry name" value="Pkinase"/>
    <property type="match status" value="1"/>
</dbReference>
<dbReference type="EC" id="2.7.11.1" evidence="1"/>
<dbReference type="InterPro" id="IPR017441">
    <property type="entry name" value="Protein_kinase_ATP_BS"/>
</dbReference>
<dbReference type="Gene3D" id="1.10.510.10">
    <property type="entry name" value="Transferase(Phosphotransferase) domain 1"/>
    <property type="match status" value="1"/>
</dbReference>
<keyword evidence="4 10" id="KW-0808">Transferase</keyword>
<dbReference type="OrthoDB" id="504170at2759"/>
<dbReference type="InterPro" id="IPR015940">
    <property type="entry name" value="UBA"/>
</dbReference>
<organism evidence="10 11">
    <name type="scientific">Acanthamoeba castellanii (strain ATCC 30010 / Neff)</name>
    <dbReference type="NCBI Taxonomy" id="1257118"/>
    <lineage>
        <taxon>Eukaryota</taxon>
        <taxon>Amoebozoa</taxon>
        <taxon>Discosea</taxon>
        <taxon>Longamoebia</taxon>
        <taxon>Centramoebida</taxon>
        <taxon>Acanthamoebidae</taxon>
        <taxon>Acanthamoeba</taxon>
    </lineage>
</organism>
<dbReference type="SMART" id="SM00220">
    <property type="entry name" value="S_TKc"/>
    <property type="match status" value="1"/>
</dbReference>
<dbReference type="GeneID" id="14926211"/>
<dbReference type="STRING" id="1257118.L8HIX8"/>
<dbReference type="Proteomes" id="UP000011083">
    <property type="component" value="Unassembled WGS sequence"/>
</dbReference>
<evidence type="ECO:0000256" key="1">
    <source>
        <dbReference type="ARBA" id="ARBA00012513"/>
    </source>
</evidence>
<dbReference type="PROSITE" id="PS00108">
    <property type="entry name" value="PROTEIN_KINASE_ST"/>
    <property type="match status" value="1"/>
</dbReference>
<dbReference type="PROSITE" id="PS00107">
    <property type="entry name" value="PROTEIN_KINASE_ATP"/>
    <property type="match status" value="1"/>
</dbReference>
<evidence type="ECO:0000256" key="4">
    <source>
        <dbReference type="ARBA" id="ARBA00022777"/>
    </source>
</evidence>
<accession>L8HIX8</accession>
<name>L8HIX8_ACACF</name>
<dbReference type="InterPro" id="IPR000719">
    <property type="entry name" value="Prot_kinase_dom"/>
</dbReference>
<dbReference type="InterPro" id="IPR008271">
    <property type="entry name" value="Ser/Thr_kinase_AS"/>
</dbReference>
<dbReference type="PROSITE" id="PS50011">
    <property type="entry name" value="PROTEIN_KINASE_DOM"/>
    <property type="match status" value="1"/>
</dbReference>
<gene>
    <name evidence="10" type="ORF">ACA1_288890</name>
</gene>
<dbReference type="KEGG" id="acan:ACA1_288890"/>
<dbReference type="VEuPathDB" id="AmoebaDB:ACA1_288890"/>
<evidence type="ECO:0000259" key="8">
    <source>
        <dbReference type="PROSITE" id="PS50011"/>
    </source>
</evidence>
<keyword evidence="2" id="KW-0723">Serine/threonine-protein kinase</keyword>
<feature type="compositionally biased region" description="Basic residues" evidence="7">
    <location>
        <begin position="326"/>
        <end position="340"/>
    </location>
</feature>
<dbReference type="GO" id="GO:0035556">
    <property type="term" value="P:intracellular signal transduction"/>
    <property type="evidence" value="ECO:0007669"/>
    <property type="project" value="TreeGrafter"/>
</dbReference>